<dbReference type="RefSeq" id="WP_020515718.1">
    <property type="nucleotide sequence ID" value="NZ_JBIAZU010000003.1"/>
</dbReference>
<accession>A0ABW6WGA0</accession>
<organism evidence="2 3">
    <name type="scientific">Paractinoplanes globisporus</name>
    <dbReference type="NCBI Taxonomy" id="113565"/>
    <lineage>
        <taxon>Bacteria</taxon>
        <taxon>Bacillati</taxon>
        <taxon>Actinomycetota</taxon>
        <taxon>Actinomycetes</taxon>
        <taxon>Micromonosporales</taxon>
        <taxon>Micromonosporaceae</taxon>
        <taxon>Paractinoplanes</taxon>
    </lineage>
</organism>
<keyword evidence="1" id="KW-0732">Signal</keyword>
<dbReference type="Proteomes" id="UP001602245">
    <property type="component" value="Unassembled WGS sequence"/>
</dbReference>
<name>A0ABW6WGA0_9ACTN</name>
<evidence type="ECO:0008006" key="4">
    <source>
        <dbReference type="Google" id="ProtNLM"/>
    </source>
</evidence>
<sequence>MRSRRLPLTLTLTATATITALIAATGSATAAAGAWSQVPVPHPDVQFTSLQAVDGRTDTDAWAVGYVQPPSSAPTYPISLHWNGTAWTDVPVPLQGIGTRLWGVSAGAADEAWAVGSVSTHPPGYSIVVSPIAMHWNGTAWTPVSVPGAGTLMGVADVGPANAWAVGDTVKHWDGTAWSSVTTPSPNPSGVGPGSFTALAARSANDVWAVGSYSPRRHVTAAFAIHFDGTAWSLVPMPTGLRVWSVTSVSATDAWAVGQLDPATVQDTTQPATVHWNGTAWSVVTGPAIPGNGGYLRGVSARAANDVWAVGPQLLSDTPYVAPLTEHWNGTQWTQVAAPSAGAPDLWAVSARPGTTHTWAVGNQSAVAPGTPLILERR</sequence>
<dbReference type="EMBL" id="JBIAZU010000003">
    <property type="protein sequence ID" value="MFF5291077.1"/>
    <property type="molecule type" value="Genomic_DNA"/>
</dbReference>
<keyword evidence="3" id="KW-1185">Reference proteome</keyword>
<protein>
    <recommendedName>
        <fullName evidence="4">Secreted protein</fullName>
    </recommendedName>
</protein>
<proteinExistence type="predicted"/>
<comment type="caution">
    <text evidence="2">The sequence shown here is derived from an EMBL/GenBank/DDBJ whole genome shotgun (WGS) entry which is preliminary data.</text>
</comment>
<gene>
    <name evidence="2" type="ORF">ACFY35_16675</name>
</gene>
<evidence type="ECO:0000256" key="1">
    <source>
        <dbReference type="SAM" id="SignalP"/>
    </source>
</evidence>
<evidence type="ECO:0000313" key="2">
    <source>
        <dbReference type="EMBL" id="MFF5291077.1"/>
    </source>
</evidence>
<reference evidence="2 3" key="1">
    <citation type="submission" date="2024-10" db="EMBL/GenBank/DDBJ databases">
        <title>The Natural Products Discovery Center: Release of the First 8490 Sequenced Strains for Exploring Actinobacteria Biosynthetic Diversity.</title>
        <authorList>
            <person name="Kalkreuter E."/>
            <person name="Kautsar S.A."/>
            <person name="Yang D."/>
            <person name="Bader C.D."/>
            <person name="Teijaro C.N."/>
            <person name="Fluegel L."/>
            <person name="Davis C.M."/>
            <person name="Simpson J.R."/>
            <person name="Lauterbach L."/>
            <person name="Steele A.D."/>
            <person name="Gui C."/>
            <person name="Meng S."/>
            <person name="Li G."/>
            <person name="Viehrig K."/>
            <person name="Ye F."/>
            <person name="Su P."/>
            <person name="Kiefer A.F."/>
            <person name="Nichols A."/>
            <person name="Cepeda A.J."/>
            <person name="Yan W."/>
            <person name="Fan B."/>
            <person name="Jiang Y."/>
            <person name="Adhikari A."/>
            <person name="Zheng C.-J."/>
            <person name="Schuster L."/>
            <person name="Cowan T.M."/>
            <person name="Smanski M.J."/>
            <person name="Chevrette M.G."/>
            <person name="De Carvalho L.P.S."/>
            <person name="Shen B."/>
        </authorList>
    </citation>
    <scope>NUCLEOTIDE SEQUENCE [LARGE SCALE GENOMIC DNA]</scope>
    <source>
        <strain evidence="2 3">NPDC000087</strain>
    </source>
</reference>
<feature type="signal peptide" evidence="1">
    <location>
        <begin position="1"/>
        <end position="30"/>
    </location>
</feature>
<evidence type="ECO:0000313" key="3">
    <source>
        <dbReference type="Proteomes" id="UP001602245"/>
    </source>
</evidence>
<feature type="chain" id="PRO_5047306468" description="Secreted protein" evidence="1">
    <location>
        <begin position="31"/>
        <end position="378"/>
    </location>
</feature>